<keyword evidence="3" id="KW-0698">rRNA processing</keyword>
<dbReference type="PROSITE" id="PS51195">
    <property type="entry name" value="Q_MOTIF"/>
    <property type="match status" value="1"/>
</dbReference>
<name>A0A1D8NGV1_YARLL</name>
<feature type="short sequence motif" description="Q motif" evidence="10">
    <location>
        <begin position="1"/>
        <end position="29"/>
    </location>
</feature>
<dbReference type="PROSITE" id="PS51194">
    <property type="entry name" value="HELICASE_CTER"/>
    <property type="match status" value="1"/>
</dbReference>
<dbReference type="GO" id="GO:0006364">
    <property type="term" value="P:rRNA processing"/>
    <property type="evidence" value="ECO:0007669"/>
    <property type="project" value="UniProtKB-KW"/>
</dbReference>
<evidence type="ECO:0000256" key="12">
    <source>
        <dbReference type="SAM" id="MobiDB-lite"/>
    </source>
</evidence>
<comment type="subcellular location">
    <subcellularLocation>
        <location evidence="1">Nucleus</location>
    </subcellularLocation>
</comment>
<evidence type="ECO:0000259" key="14">
    <source>
        <dbReference type="PROSITE" id="PS51194"/>
    </source>
</evidence>
<comment type="similarity">
    <text evidence="11">Belongs to the DEAD box helicase family.</text>
</comment>
<dbReference type="PANTHER" id="PTHR47959:SF24">
    <property type="entry name" value="ATP-DEPENDENT RNA HELICASE"/>
    <property type="match status" value="1"/>
</dbReference>
<reference evidence="16 17" key="1">
    <citation type="journal article" date="2016" name="PLoS ONE">
        <title>Sequence Assembly of Yarrowia lipolytica Strain W29/CLIB89 Shows Transposable Element Diversity.</title>
        <authorList>
            <person name="Magnan C."/>
            <person name="Yu J."/>
            <person name="Chang I."/>
            <person name="Jahn E."/>
            <person name="Kanomata Y."/>
            <person name="Wu J."/>
            <person name="Zeller M."/>
            <person name="Oakes M."/>
            <person name="Baldi P."/>
            <person name="Sandmeyer S."/>
        </authorList>
    </citation>
    <scope>NUCLEOTIDE SEQUENCE [LARGE SCALE GENOMIC DNA]</scope>
    <source>
        <strain evidence="17">CLIB89(W29)</strain>
    </source>
</reference>
<feature type="domain" description="DEAD-box RNA helicase Q" evidence="15">
    <location>
        <begin position="1"/>
        <end position="29"/>
    </location>
</feature>
<dbReference type="KEGG" id="yli:2912109"/>
<evidence type="ECO:0000259" key="15">
    <source>
        <dbReference type="PROSITE" id="PS51195"/>
    </source>
</evidence>
<keyword evidence="8" id="KW-0694">RNA-binding</keyword>
<dbReference type="GO" id="GO:0005634">
    <property type="term" value="C:nucleus"/>
    <property type="evidence" value="ECO:0007669"/>
    <property type="project" value="UniProtKB-SubCell"/>
</dbReference>
<dbReference type="Proteomes" id="UP000182444">
    <property type="component" value="Chromosome 1E"/>
</dbReference>
<dbReference type="InterPro" id="IPR014014">
    <property type="entry name" value="RNA_helicase_DEAD_Q_motif"/>
</dbReference>
<dbReference type="CDD" id="cd18787">
    <property type="entry name" value="SF2_C_DEAD"/>
    <property type="match status" value="1"/>
</dbReference>
<dbReference type="SUPFAM" id="SSF52540">
    <property type="entry name" value="P-loop containing nucleoside triphosphate hydrolases"/>
    <property type="match status" value="1"/>
</dbReference>
<keyword evidence="5 11" id="KW-0378">Hydrolase</keyword>
<dbReference type="InterPro" id="IPR001650">
    <property type="entry name" value="Helicase_C-like"/>
</dbReference>
<dbReference type="VEuPathDB" id="FungiDB:YALI1_E03163g"/>
<organism evidence="16 17">
    <name type="scientific">Yarrowia lipolytica</name>
    <name type="common">Candida lipolytica</name>
    <dbReference type="NCBI Taxonomy" id="4952"/>
    <lineage>
        <taxon>Eukaryota</taxon>
        <taxon>Fungi</taxon>
        <taxon>Dikarya</taxon>
        <taxon>Ascomycota</taxon>
        <taxon>Saccharomycotina</taxon>
        <taxon>Dipodascomycetes</taxon>
        <taxon>Dipodascales</taxon>
        <taxon>Dipodascales incertae sedis</taxon>
        <taxon>Yarrowia</taxon>
    </lineage>
</organism>
<evidence type="ECO:0000256" key="8">
    <source>
        <dbReference type="ARBA" id="ARBA00022884"/>
    </source>
</evidence>
<dbReference type="InterPro" id="IPR014001">
    <property type="entry name" value="Helicase_ATP-bd"/>
</dbReference>
<dbReference type="PROSITE" id="PS00039">
    <property type="entry name" value="DEAD_ATP_HELICASE"/>
    <property type="match status" value="1"/>
</dbReference>
<evidence type="ECO:0000313" key="16">
    <source>
        <dbReference type="EMBL" id="AOW04858.1"/>
    </source>
</evidence>
<evidence type="ECO:0000259" key="13">
    <source>
        <dbReference type="PROSITE" id="PS51192"/>
    </source>
</evidence>
<dbReference type="InterPro" id="IPR050079">
    <property type="entry name" value="DEAD_box_RNA_helicase"/>
</dbReference>
<dbReference type="AlphaFoldDB" id="A0A1D8NGV1"/>
<evidence type="ECO:0000256" key="6">
    <source>
        <dbReference type="ARBA" id="ARBA00022806"/>
    </source>
</evidence>
<evidence type="ECO:0000256" key="9">
    <source>
        <dbReference type="ARBA" id="ARBA00023242"/>
    </source>
</evidence>
<evidence type="ECO:0000256" key="1">
    <source>
        <dbReference type="ARBA" id="ARBA00004123"/>
    </source>
</evidence>
<keyword evidence="4 11" id="KW-0547">Nucleotide-binding</keyword>
<evidence type="ECO:0000256" key="3">
    <source>
        <dbReference type="ARBA" id="ARBA00022552"/>
    </source>
</evidence>
<evidence type="ECO:0000256" key="2">
    <source>
        <dbReference type="ARBA" id="ARBA00022517"/>
    </source>
</evidence>
<evidence type="ECO:0000313" key="17">
    <source>
        <dbReference type="Proteomes" id="UP000182444"/>
    </source>
</evidence>
<dbReference type="SMR" id="A0A1D8NGV1"/>
<dbReference type="InterPro" id="IPR011545">
    <property type="entry name" value="DEAD/DEAH_box_helicase_dom"/>
</dbReference>
<dbReference type="VEuPathDB" id="FungiDB:YALI0_E02552g"/>
<dbReference type="GO" id="GO:0003723">
    <property type="term" value="F:RNA binding"/>
    <property type="evidence" value="ECO:0007669"/>
    <property type="project" value="UniProtKB-KW"/>
</dbReference>
<protein>
    <recommendedName>
        <fullName evidence="18">ATP-dependent RNA helicase DBP8</fullName>
    </recommendedName>
</protein>
<dbReference type="GO" id="GO:0005524">
    <property type="term" value="F:ATP binding"/>
    <property type="evidence" value="ECO:0007669"/>
    <property type="project" value="UniProtKB-KW"/>
</dbReference>
<dbReference type="Pfam" id="PF00271">
    <property type="entry name" value="Helicase_C"/>
    <property type="match status" value="1"/>
</dbReference>
<dbReference type="GO" id="GO:0003724">
    <property type="term" value="F:RNA helicase activity"/>
    <property type="evidence" value="ECO:0007669"/>
    <property type="project" value="InterPro"/>
</dbReference>
<dbReference type="EMBL" id="CP017557">
    <property type="protein sequence ID" value="AOW04858.1"/>
    <property type="molecule type" value="Genomic_DNA"/>
</dbReference>
<evidence type="ECO:0000256" key="5">
    <source>
        <dbReference type="ARBA" id="ARBA00022801"/>
    </source>
</evidence>
<feature type="compositionally biased region" description="Basic residues" evidence="12">
    <location>
        <begin position="427"/>
        <end position="442"/>
    </location>
</feature>
<keyword evidence="6 11" id="KW-0347">Helicase</keyword>
<evidence type="ECO:0000256" key="11">
    <source>
        <dbReference type="RuleBase" id="RU000492"/>
    </source>
</evidence>
<sequence length="442" mass="49147">MSFTDLGLPEWLNESLSNMAITKPSAIQKACIPQIMKGKDCIGGARTGSGKTIAFAAPMLAEWSKDPCGIFGLVLTPTRELAIQIAEQFTALGANMNIRVALIYGGVDMVKQSLELQKMPHFVIATPGRLADHIRSSGEDTIRGFRRVRYVVMDEADRLLTPGFVPDLKTCMDLLPDPSKRQTLLFTATVTDAVRALKDRTGEKGPPFIHEIASDIAVPSTLTQSYLFLPGYVREAYLWAILTHPDNEKKSAIIFVNRTQTAETLRRMLMALDVKTASLHSEMRQQERVNALGRFRAQAARVLVATDVASRGLDIPTVEMVINFDLPADADDYIHRVGRTARAGRKGQSVSLVTERDVTRVTNIEERVGTKMEKYDLIEDDKVVEEYLTPASTAKRQAVLDMEAENFGERKRIQRKKAGLDVDMKSKNKKPKRVAKGKSDKK</sequence>
<feature type="domain" description="Helicase ATP-binding" evidence="13">
    <location>
        <begin position="32"/>
        <end position="208"/>
    </location>
</feature>
<keyword evidence="7 11" id="KW-0067">ATP-binding</keyword>
<evidence type="ECO:0000256" key="7">
    <source>
        <dbReference type="ARBA" id="ARBA00022840"/>
    </source>
</evidence>
<dbReference type="CDD" id="cd17955">
    <property type="entry name" value="DEADc_DDX49"/>
    <property type="match status" value="1"/>
</dbReference>
<accession>A0A1D8NGV1</accession>
<dbReference type="Gene3D" id="3.40.50.300">
    <property type="entry name" value="P-loop containing nucleotide triphosphate hydrolases"/>
    <property type="match status" value="2"/>
</dbReference>
<dbReference type="GO" id="GO:0016787">
    <property type="term" value="F:hydrolase activity"/>
    <property type="evidence" value="ECO:0007669"/>
    <property type="project" value="UniProtKB-KW"/>
</dbReference>
<dbReference type="eggNOG" id="KOG0340">
    <property type="taxonomic scope" value="Eukaryota"/>
</dbReference>
<keyword evidence="2" id="KW-0690">Ribosome biogenesis</keyword>
<dbReference type="PROSITE" id="PS51192">
    <property type="entry name" value="HELICASE_ATP_BIND_1"/>
    <property type="match status" value="1"/>
</dbReference>
<dbReference type="GO" id="GO:0005829">
    <property type="term" value="C:cytosol"/>
    <property type="evidence" value="ECO:0007669"/>
    <property type="project" value="TreeGrafter"/>
</dbReference>
<dbReference type="SMART" id="SM00490">
    <property type="entry name" value="HELICc"/>
    <property type="match status" value="1"/>
</dbReference>
<dbReference type="InterPro" id="IPR027417">
    <property type="entry name" value="P-loop_NTPase"/>
</dbReference>
<dbReference type="InterPro" id="IPR000629">
    <property type="entry name" value="RNA-helicase_DEAD-box_CS"/>
</dbReference>
<dbReference type="RefSeq" id="XP_503463.3">
    <property type="nucleotide sequence ID" value="XM_503463.3"/>
</dbReference>
<proteinExistence type="inferred from homology"/>
<feature type="domain" description="Helicase C-terminal" evidence="14">
    <location>
        <begin position="237"/>
        <end position="383"/>
    </location>
</feature>
<evidence type="ECO:0008006" key="18">
    <source>
        <dbReference type="Google" id="ProtNLM"/>
    </source>
</evidence>
<gene>
    <name evidence="16" type="ORF">YALI1_E03163g</name>
</gene>
<dbReference type="SMART" id="SM00487">
    <property type="entry name" value="DEXDc"/>
    <property type="match status" value="1"/>
</dbReference>
<evidence type="ECO:0000256" key="10">
    <source>
        <dbReference type="PROSITE-ProRule" id="PRU00552"/>
    </source>
</evidence>
<evidence type="ECO:0000256" key="4">
    <source>
        <dbReference type="ARBA" id="ARBA00022741"/>
    </source>
</evidence>
<dbReference type="Pfam" id="PF00270">
    <property type="entry name" value="DEAD"/>
    <property type="match status" value="1"/>
</dbReference>
<dbReference type="OMA" id="IMIFTDT"/>
<dbReference type="GeneID" id="2912109"/>
<dbReference type="PANTHER" id="PTHR47959">
    <property type="entry name" value="ATP-DEPENDENT RNA HELICASE RHLE-RELATED"/>
    <property type="match status" value="1"/>
</dbReference>
<keyword evidence="9" id="KW-0539">Nucleus</keyword>
<feature type="region of interest" description="Disordered" evidence="12">
    <location>
        <begin position="411"/>
        <end position="442"/>
    </location>
</feature>